<organism evidence="4 5">
    <name type="scientific">Saccharibacillus kuerlensis</name>
    <dbReference type="NCBI Taxonomy" id="459527"/>
    <lineage>
        <taxon>Bacteria</taxon>
        <taxon>Bacillati</taxon>
        <taxon>Bacillota</taxon>
        <taxon>Bacilli</taxon>
        <taxon>Bacillales</taxon>
        <taxon>Paenibacillaceae</taxon>
        <taxon>Saccharibacillus</taxon>
    </lineage>
</organism>
<dbReference type="InterPro" id="IPR016181">
    <property type="entry name" value="Acyl_CoA_acyltransferase"/>
</dbReference>
<protein>
    <submittedName>
        <fullName evidence="4">GNAT family N-acetyltransferase</fullName>
    </submittedName>
</protein>
<name>A0ABQ2L7T2_9BACL</name>
<evidence type="ECO:0000259" key="3">
    <source>
        <dbReference type="PROSITE" id="PS51186"/>
    </source>
</evidence>
<keyword evidence="1" id="KW-0808">Transferase</keyword>
<feature type="domain" description="N-acetyltransferase" evidence="3">
    <location>
        <begin position="150"/>
        <end position="284"/>
    </location>
</feature>
<evidence type="ECO:0000313" key="5">
    <source>
        <dbReference type="Proteomes" id="UP000606653"/>
    </source>
</evidence>
<proteinExistence type="predicted"/>
<dbReference type="Pfam" id="PF00583">
    <property type="entry name" value="Acetyltransf_1"/>
    <property type="match status" value="2"/>
</dbReference>
<dbReference type="EMBL" id="BMLN01000008">
    <property type="protein sequence ID" value="GGO03975.1"/>
    <property type="molecule type" value="Genomic_DNA"/>
</dbReference>
<dbReference type="Gene3D" id="3.40.630.30">
    <property type="match status" value="1"/>
</dbReference>
<dbReference type="PROSITE" id="PS51186">
    <property type="entry name" value="GNAT"/>
    <property type="match status" value="1"/>
</dbReference>
<dbReference type="InterPro" id="IPR000182">
    <property type="entry name" value="GNAT_dom"/>
</dbReference>
<dbReference type="InterPro" id="IPR050680">
    <property type="entry name" value="YpeA/RimI_acetyltransf"/>
</dbReference>
<sequence length="284" mass="32561">MLNEQQIQEIETLQRICEQADHISLKLNGDMLKMDTRQEGMDYFHYENENLVGFLGLYGFGGQFEVCGMVHPDCRRQGIFTKLWNEALSSGRLDSTPTILLNAPKASLTAPEWLKKVRCRYAFSEHEMAWHADVAVKKAAADHSHALPLVSHRAYKPLDRNAVLHLCADGFDMSAEDMDDMLNEESRSVNRSRSMILLDDQTVGTFVMDYDIPDQAWIFGLVIDASFRGRGIGRNILNKIISRENDRGRRPYISVETQNENALYLYESCGFRSYAVQDYYELNK</sequence>
<evidence type="ECO:0000313" key="4">
    <source>
        <dbReference type="EMBL" id="GGO03975.1"/>
    </source>
</evidence>
<evidence type="ECO:0000256" key="1">
    <source>
        <dbReference type="ARBA" id="ARBA00022679"/>
    </source>
</evidence>
<dbReference type="RefSeq" id="WP_018976485.1">
    <property type="nucleotide sequence ID" value="NZ_BMLN01000008.1"/>
</dbReference>
<reference evidence="5" key="1">
    <citation type="journal article" date="2019" name="Int. J. Syst. Evol. Microbiol.">
        <title>The Global Catalogue of Microorganisms (GCM) 10K type strain sequencing project: providing services to taxonomists for standard genome sequencing and annotation.</title>
        <authorList>
            <consortium name="The Broad Institute Genomics Platform"/>
            <consortium name="The Broad Institute Genome Sequencing Center for Infectious Disease"/>
            <person name="Wu L."/>
            <person name="Ma J."/>
        </authorList>
    </citation>
    <scope>NUCLEOTIDE SEQUENCE [LARGE SCALE GENOMIC DNA]</scope>
    <source>
        <strain evidence="5">CGMCC 1.6964</strain>
    </source>
</reference>
<gene>
    <name evidence="4" type="ORF">GCM10010969_28750</name>
</gene>
<keyword evidence="2" id="KW-0012">Acyltransferase</keyword>
<dbReference type="CDD" id="cd04301">
    <property type="entry name" value="NAT_SF"/>
    <property type="match status" value="1"/>
</dbReference>
<keyword evidence="5" id="KW-1185">Reference proteome</keyword>
<accession>A0ABQ2L7T2</accession>
<dbReference type="Proteomes" id="UP000606653">
    <property type="component" value="Unassembled WGS sequence"/>
</dbReference>
<dbReference type="SUPFAM" id="SSF55729">
    <property type="entry name" value="Acyl-CoA N-acyltransferases (Nat)"/>
    <property type="match status" value="2"/>
</dbReference>
<evidence type="ECO:0000256" key="2">
    <source>
        <dbReference type="ARBA" id="ARBA00023315"/>
    </source>
</evidence>
<comment type="caution">
    <text evidence="4">The sequence shown here is derived from an EMBL/GenBank/DDBJ whole genome shotgun (WGS) entry which is preliminary data.</text>
</comment>
<dbReference type="PANTHER" id="PTHR43420">
    <property type="entry name" value="ACETYLTRANSFERASE"/>
    <property type="match status" value="1"/>
</dbReference>